<dbReference type="RefSeq" id="WP_069215644.1">
    <property type="nucleotide sequence ID" value="NZ_CP016378.1"/>
</dbReference>
<proteinExistence type="predicted"/>
<comment type="caution">
    <text evidence="1">The sequence shown here is derived from an EMBL/GenBank/DDBJ whole genome shotgun (WGS) entry which is preliminary data.</text>
</comment>
<organism evidence="1 2">
    <name type="scientific">Elizabethkingia meningoseptica</name>
    <name type="common">Chryseobacterium meningosepticum</name>
    <dbReference type="NCBI Taxonomy" id="238"/>
    <lineage>
        <taxon>Bacteria</taxon>
        <taxon>Pseudomonadati</taxon>
        <taxon>Bacteroidota</taxon>
        <taxon>Flavobacteriia</taxon>
        <taxon>Flavobacteriales</taxon>
        <taxon>Weeksellaceae</taxon>
        <taxon>Elizabethkingia</taxon>
    </lineage>
</organism>
<accession>A0A1V3U3Q9</accession>
<dbReference type="EMBL" id="MPOG01000003">
    <property type="protein sequence ID" value="OOH97587.1"/>
    <property type="molecule type" value="Genomic_DNA"/>
</dbReference>
<gene>
    <name evidence="1" type="ORF">BMF97_02915</name>
</gene>
<dbReference type="Proteomes" id="UP000188947">
    <property type="component" value="Unassembled WGS sequence"/>
</dbReference>
<name>A0A1V3U3Q9_ELIME</name>
<reference evidence="1 2" key="1">
    <citation type="submission" date="2016-11" db="EMBL/GenBank/DDBJ databases">
        <title>Genome sequence and comparative genomic analysis of clinical strain Elizabethkingia meningoseptica 61421 PRCM.</title>
        <authorList>
            <person name="Wang M."/>
            <person name="Hu S."/>
            <person name="Cao L."/>
            <person name="Jiang T."/>
            <person name="Zhou Y."/>
            <person name="Ming D."/>
        </authorList>
    </citation>
    <scope>NUCLEOTIDE SEQUENCE [LARGE SCALE GENOMIC DNA]</scope>
    <source>
        <strain evidence="1 2">61421 PRCM</strain>
    </source>
</reference>
<evidence type="ECO:0000313" key="1">
    <source>
        <dbReference type="EMBL" id="OOH97587.1"/>
    </source>
</evidence>
<evidence type="ECO:0000313" key="2">
    <source>
        <dbReference type="Proteomes" id="UP000188947"/>
    </source>
</evidence>
<protein>
    <submittedName>
        <fullName evidence="1">Uncharacterized protein</fullName>
    </submittedName>
</protein>
<keyword evidence="2" id="KW-1185">Reference proteome</keyword>
<sequence>MEKNETFNCEKKDYVPPEFDVTVVEMENGIASDSGILQTGNNNNIPSVKDWEDEGVNYQGDYEF</sequence>
<dbReference type="AlphaFoldDB" id="A0A1V3U3Q9"/>